<proteinExistence type="predicted"/>
<dbReference type="GeneID" id="94844806"/>
<organism evidence="1 2">
    <name type="scientific">Tritrichomonas foetus</name>
    <dbReference type="NCBI Taxonomy" id="1144522"/>
    <lineage>
        <taxon>Eukaryota</taxon>
        <taxon>Metamonada</taxon>
        <taxon>Parabasalia</taxon>
        <taxon>Tritrichomonadida</taxon>
        <taxon>Tritrichomonadidae</taxon>
        <taxon>Tritrichomonas</taxon>
    </lineage>
</organism>
<reference evidence="1" key="1">
    <citation type="submission" date="2016-10" db="EMBL/GenBank/DDBJ databases">
        <authorList>
            <person name="Benchimol M."/>
            <person name="Almeida L.G."/>
            <person name="Vasconcelos A.T."/>
            <person name="Perreira-Neves A."/>
            <person name="Rosa I.A."/>
            <person name="Tasca T."/>
            <person name="Bogo M.R."/>
            <person name="de Souza W."/>
        </authorList>
    </citation>
    <scope>NUCLEOTIDE SEQUENCE [LARGE SCALE GENOMIC DNA]</scope>
    <source>
        <strain evidence="1">K</strain>
    </source>
</reference>
<protein>
    <submittedName>
        <fullName evidence="1">Uncharacterized protein</fullName>
    </submittedName>
</protein>
<comment type="caution">
    <text evidence="1">The sequence shown here is derived from an EMBL/GenBank/DDBJ whole genome shotgun (WGS) entry which is preliminary data.</text>
</comment>
<name>A0A1J4JH11_9EUKA</name>
<dbReference type="RefSeq" id="XP_068351567.1">
    <property type="nucleotide sequence ID" value="XM_068510102.1"/>
</dbReference>
<evidence type="ECO:0000313" key="2">
    <source>
        <dbReference type="Proteomes" id="UP000179807"/>
    </source>
</evidence>
<dbReference type="Proteomes" id="UP000179807">
    <property type="component" value="Unassembled WGS sequence"/>
</dbReference>
<evidence type="ECO:0000313" key="1">
    <source>
        <dbReference type="EMBL" id="OHS98430.1"/>
    </source>
</evidence>
<keyword evidence="2" id="KW-1185">Reference proteome</keyword>
<gene>
    <name evidence="1" type="ORF">TRFO_35171</name>
</gene>
<accession>A0A1J4JH11</accession>
<sequence>MASEELSSAQMQHNLSVMSQRISNHKTNTADVMNAMNSIQKFLIPKHQTAYLPYLERIFEFLLLLCDDSDVSVRHTASVVLSSSVSVILPFQKSMILNFIANHCNKAFQPHALISMLDLELQVTLFLTQKVALQLFSESASLFNYCAKSSSEIVSEGLNMLAPRIRQFFVEKEKRVKLISNLAKPKDSVLATNWSIKTAAIFAYPDLIKVSLKFFSNPFNFLAAIQTDQLPNISFDSATLEELAPFVENDPPHFFNRLSTPPTNLRELSAYFSCLKSSIPYNLNFPVDILTDPRYKSDPVLFSLQLECFALMSLKGTFEHSKIFEVFRDAIFRKTACSVSALSIVFNCYPSVQLFEMAIRLPTSSPSMCKSLILFLTEIEFTRLIDSHKNLQKAIDKLTIISHSVHEMVHNTLIDRAPMFNCGKTYGLFQKIYSELDYFDPVGFRNSLTLLSILTKNECVSEINSLFINLREVDPSILYGDAVSLTFFLTVIRKICKNCKKIHIPTFINNLPLLVLRAIIALLNGEWSEHHPTNNHFNKLLEKTKANTLLVSVLSKQPLISLLEIRDKASACISAIRLHCRACDEKTLDLLGKKLISWPSKYNWLLISNSAKTLMTTTGGILSLDSKIALSSAIKNPEKFNPSMINGMTSLTAFAICNGFDVDFKLSVELVKAIDKIATDLPEKFVKKVRGSWLIVYFKNHLKHELVTEFKQKPYENWSGPKQFWNMLPTFLLRLHIDDPQWVCEFDRKKCDEFHIFFALRNIRYFSHEAFADYGEIDLQTKEDVKKKQIKLKPMAYYEPETLRGMRCLLYSSLHCKTFEKLCLLKRSVKNGSLIIKSVIEFLSSEDCGTDCFADAILLCAELSIAEQSEIDPLISPFLKLAPFRGFNFLYSQLMATKNSTTFAVPQINTINLLLESELKHIISILIKIGQPSLITLRPMSHINSYEVAKSIDQPFFTCSRYSIAPKYSESNENSLKKHIEKYGISIFAIDCIEKWINENEILQLINFVLNYVSAHGAYYTQKLAHVMGLAMSMHKNILPVVEAFVIVLVDSPFKKALEAEFKTAKTKKKSQKI</sequence>
<dbReference type="OrthoDB" id="10563662at2759"/>
<dbReference type="VEuPathDB" id="TrichDB:TRFO_35171"/>
<dbReference type="AlphaFoldDB" id="A0A1J4JH11"/>
<dbReference type="EMBL" id="MLAK01001056">
    <property type="protein sequence ID" value="OHS98430.1"/>
    <property type="molecule type" value="Genomic_DNA"/>
</dbReference>